<dbReference type="Pfam" id="PF00950">
    <property type="entry name" value="ABC-3"/>
    <property type="match status" value="1"/>
</dbReference>
<keyword evidence="6" id="KW-0813">Transport</keyword>
<organism evidence="8 9">
    <name type="scientific">Aeromicrobium phragmitis</name>
    <dbReference type="NCBI Taxonomy" id="2478914"/>
    <lineage>
        <taxon>Bacteria</taxon>
        <taxon>Bacillati</taxon>
        <taxon>Actinomycetota</taxon>
        <taxon>Actinomycetes</taxon>
        <taxon>Propionibacteriales</taxon>
        <taxon>Nocardioidaceae</taxon>
        <taxon>Aeromicrobium</taxon>
    </lineage>
</organism>
<evidence type="ECO:0000313" key="8">
    <source>
        <dbReference type="EMBL" id="RLV54535.1"/>
    </source>
</evidence>
<feature type="transmembrane region" description="Helical" evidence="7">
    <location>
        <begin position="12"/>
        <end position="33"/>
    </location>
</feature>
<protein>
    <submittedName>
        <fullName evidence="8">Metal ABC transporter permease</fullName>
    </submittedName>
</protein>
<feature type="transmembrane region" description="Helical" evidence="7">
    <location>
        <begin position="128"/>
        <end position="146"/>
    </location>
</feature>
<proteinExistence type="inferred from homology"/>
<evidence type="ECO:0000256" key="3">
    <source>
        <dbReference type="ARBA" id="ARBA00022692"/>
    </source>
</evidence>
<dbReference type="InterPro" id="IPR001626">
    <property type="entry name" value="ABC_TroCD"/>
</dbReference>
<feature type="transmembrane region" description="Helical" evidence="7">
    <location>
        <begin position="213"/>
        <end position="234"/>
    </location>
</feature>
<dbReference type="PANTHER" id="PTHR30477">
    <property type="entry name" value="ABC-TRANSPORTER METAL-BINDING PROTEIN"/>
    <property type="match status" value="1"/>
</dbReference>
<reference evidence="8 9" key="1">
    <citation type="submission" date="2018-10" db="EMBL/GenBank/DDBJ databases">
        <title>Aeromicrobium sp. 9W16Y-2 whole genome shotgun sequence.</title>
        <authorList>
            <person name="Li F."/>
        </authorList>
    </citation>
    <scope>NUCLEOTIDE SEQUENCE [LARGE SCALE GENOMIC DNA]</scope>
    <source>
        <strain evidence="8 9">9W16Y-2</strain>
    </source>
</reference>
<keyword evidence="9" id="KW-1185">Reference proteome</keyword>
<dbReference type="EMBL" id="RDBF01000018">
    <property type="protein sequence ID" value="RLV54535.1"/>
    <property type="molecule type" value="Genomic_DNA"/>
</dbReference>
<evidence type="ECO:0000313" key="9">
    <source>
        <dbReference type="Proteomes" id="UP000282515"/>
    </source>
</evidence>
<dbReference type="GO" id="GO:0043190">
    <property type="term" value="C:ATP-binding cassette (ABC) transporter complex"/>
    <property type="evidence" value="ECO:0007669"/>
    <property type="project" value="InterPro"/>
</dbReference>
<accession>A0A3L8PH93</accession>
<dbReference type="CDD" id="cd06550">
    <property type="entry name" value="TM_ABC_iron-siderophores_like"/>
    <property type="match status" value="1"/>
</dbReference>
<dbReference type="PANTHER" id="PTHR30477:SF13">
    <property type="entry name" value="IRON TRANSPORT SYSTEM MEMBRANE PROTEIN HI_0360-RELATED"/>
    <property type="match status" value="1"/>
</dbReference>
<feature type="transmembrane region" description="Helical" evidence="7">
    <location>
        <begin position="88"/>
        <end position="108"/>
    </location>
</feature>
<comment type="caution">
    <text evidence="8">The sequence shown here is derived from an EMBL/GenBank/DDBJ whole genome shotgun (WGS) entry which is preliminary data.</text>
</comment>
<feature type="transmembrane region" description="Helical" evidence="7">
    <location>
        <begin position="240"/>
        <end position="261"/>
    </location>
</feature>
<dbReference type="InterPro" id="IPR037294">
    <property type="entry name" value="ABC_BtuC-like"/>
</dbReference>
<dbReference type="GO" id="GO:0010043">
    <property type="term" value="P:response to zinc ion"/>
    <property type="evidence" value="ECO:0007669"/>
    <property type="project" value="TreeGrafter"/>
</dbReference>
<dbReference type="OrthoDB" id="1016457at2"/>
<comment type="similarity">
    <text evidence="2 6">Belongs to the ABC-3 integral membrane protein family.</text>
</comment>
<dbReference type="FunFam" id="1.10.3470.10:FF:000003">
    <property type="entry name" value="Iron ABC transporter permease SitD"/>
    <property type="match status" value="1"/>
</dbReference>
<keyword evidence="3 6" id="KW-0812">Transmembrane</keyword>
<evidence type="ECO:0000256" key="5">
    <source>
        <dbReference type="ARBA" id="ARBA00023136"/>
    </source>
</evidence>
<evidence type="ECO:0000256" key="4">
    <source>
        <dbReference type="ARBA" id="ARBA00022989"/>
    </source>
</evidence>
<dbReference type="AlphaFoldDB" id="A0A3L8PH93"/>
<dbReference type="Gene3D" id="1.10.3470.10">
    <property type="entry name" value="ABC transporter involved in vitamin B12 uptake, BtuC"/>
    <property type="match status" value="1"/>
</dbReference>
<dbReference type="RefSeq" id="WP_121795587.1">
    <property type="nucleotide sequence ID" value="NZ_RDBF01000018.1"/>
</dbReference>
<evidence type="ECO:0000256" key="2">
    <source>
        <dbReference type="ARBA" id="ARBA00008034"/>
    </source>
</evidence>
<dbReference type="SUPFAM" id="SSF81345">
    <property type="entry name" value="ABC transporter involved in vitamin B12 uptake, BtuC"/>
    <property type="match status" value="1"/>
</dbReference>
<evidence type="ECO:0000256" key="1">
    <source>
        <dbReference type="ARBA" id="ARBA00004141"/>
    </source>
</evidence>
<keyword evidence="5 7" id="KW-0472">Membrane</keyword>
<gene>
    <name evidence="8" type="ORF">D9V41_15965</name>
</gene>
<feature type="transmembrane region" description="Helical" evidence="7">
    <location>
        <begin position="53"/>
        <end position="76"/>
    </location>
</feature>
<dbReference type="GO" id="GO:0055085">
    <property type="term" value="P:transmembrane transport"/>
    <property type="evidence" value="ECO:0007669"/>
    <property type="project" value="InterPro"/>
</dbReference>
<keyword evidence="4 7" id="KW-1133">Transmembrane helix</keyword>
<comment type="subcellular location">
    <subcellularLocation>
        <location evidence="6">Cell membrane</location>
        <topology evidence="6">Multi-pass membrane protein</topology>
    </subcellularLocation>
    <subcellularLocation>
        <location evidence="1">Membrane</location>
        <topology evidence="1">Multi-pass membrane protein</topology>
    </subcellularLocation>
</comment>
<sequence length="280" mass="29346">MIEAFGYSFMQVALLVTVASAVVCALLSCWIVLVGWSLMGDAVSHAVLPGVVLAYVIGWPFAIGALAFAVLAVSLIGAVRSGPTKEDTAIGIVFTSLFALGLVLISVVPSQIDLGHILFGNVLGVSDAEVMQVVVLAVLVSVVLIVKRRDLVLWAFDPAHAHVVGMSPRRLTMLLLGLLAITTVVGLQAVGVILVVAMLIIPGATARLLTERFTRMLVLAPVVAVVASIAGLTASFHLDVAPGGMIVLGQAVAFALAYLAAPRTGLLTRWRRLRETDRLA</sequence>
<dbReference type="GO" id="GO:0071281">
    <property type="term" value="P:cellular response to iron ion"/>
    <property type="evidence" value="ECO:0007669"/>
    <property type="project" value="UniProtKB-ARBA"/>
</dbReference>
<feature type="transmembrane region" description="Helical" evidence="7">
    <location>
        <begin position="174"/>
        <end position="201"/>
    </location>
</feature>
<evidence type="ECO:0000256" key="7">
    <source>
        <dbReference type="SAM" id="Phobius"/>
    </source>
</evidence>
<evidence type="ECO:0000256" key="6">
    <source>
        <dbReference type="RuleBase" id="RU003943"/>
    </source>
</evidence>
<dbReference type="Proteomes" id="UP000282515">
    <property type="component" value="Unassembled WGS sequence"/>
</dbReference>
<name>A0A3L8PH93_9ACTN</name>